<dbReference type="AlphaFoldDB" id="W1V136"/>
<organism evidence="6 7">
    <name type="scientific">Veillonella dispar DORA_11</name>
    <dbReference type="NCBI Taxonomy" id="1403949"/>
    <lineage>
        <taxon>Bacteria</taxon>
        <taxon>Bacillati</taxon>
        <taxon>Bacillota</taxon>
        <taxon>Negativicutes</taxon>
        <taxon>Veillonellales</taxon>
        <taxon>Veillonellaceae</taxon>
        <taxon>Veillonella</taxon>
    </lineage>
</organism>
<dbReference type="GO" id="GO:0003677">
    <property type="term" value="F:DNA binding"/>
    <property type="evidence" value="ECO:0007669"/>
    <property type="project" value="InterPro"/>
</dbReference>
<sequence>EDEGDDPENNERELDFIIQKIKEIHAAKKQVQNPDGTFRQIEWRDFAILRRSLAGWGTRAVEAMRQAGIPAVVNERDGYFEAQEIQLLLALLSIIDNPEQDLPMAAVLHSGLVGLDANELGALRLSGEGSLWSLMPAYAEEAQDERLLAFIGHMERWRTLSRRHGVTDLLWDIYESQDYVNYVGAMPNGLVRRANVLALYDR</sequence>
<evidence type="ECO:0000256" key="2">
    <source>
        <dbReference type="ARBA" id="ARBA00022801"/>
    </source>
</evidence>
<proteinExistence type="predicted"/>
<evidence type="ECO:0000256" key="4">
    <source>
        <dbReference type="ARBA" id="ARBA00022840"/>
    </source>
</evidence>
<dbReference type="EMBL" id="AZMJ01000432">
    <property type="protein sequence ID" value="ETI99691.1"/>
    <property type="molecule type" value="Genomic_DNA"/>
</dbReference>
<dbReference type="InterPro" id="IPR014017">
    <property type="entry name" value="DNA_helicase_UvrD-like_C"/>
</dbReference>
<gene>
    <name evidence="6" type="ORF">Q619_VDC00432G0001</name>
</gene>
<feature type="domain" description="UvrD-like helicase C-terminal" evidence="5">
    <location>
        <begin position="1"/>
        <end position="202"/>
    </location>
</feature>
<dbReference type="InterPro" id="IPR000212">
    <property type="entry name" value="DNA_helicase_UvrD/REP"/>
</dbReference>
<dbReference type="PANTHER" id="PTHR11070">
    <property type="entry name" value="UVRD / RECB / PCRA DNA HELICASE FAMILY MEMBER"/>
    <property type="match status" value="1"/>
</dbReference>
<dbReference type="GO" id="GO:0033202">
    <property type="term" value="C:DNA helicase complex"/>
    <property type="evidence" value="ECO:0007669"/>
    <property type="project" value="TreeGrafter"/>
</dbReference>
<dbReference type="GO" id="GO:0000725">
    <property type="term" value="P:recombinational repair"/>
    <property type="evidence" value="ECO:0007669"/>
    <property type="project" value="TreeGrafter"/>
</dbReference>
<dbReference type="Pfam" id="PF13361">
    <property type="entry name" value="UvrD_C"/>
    <property type="match status" value="1"/>
</dbReference>
<keyword evidence="2" id="KW-0378">Hydrolase</keyword>
<evidence type="ECO:0000256" key="3">
    <source>
        <dbReference type="ARBA" id="ARBA00022806"/>
    </source>
</evidence>
<protein>
    <submittedName>
        <fullName evidence="6">ATP-dependent helicase/nuclease subunit A</fullName>
    </submittedName>
</protein>
<dbReference type="PANTHER" id="PTHR11070:SF48">
    <property type="entry name" value="ATP-DEPENDENT HELICASE_NUCLEASE SUBUNIT A"/>
    <property type="match status" value="1"/>
</dbReference>
<dbReference type="Proteomes" id="UP000018855">
    <property type="component" value="Unassembled WGS sequence"/>
</dbReference>
<dbReference type="Gene3D" id="1.10.486.10">
    <property type="entry name" value="PCRA, domain 4"/>
    <property type="match status" value="1"/>
</dbReference>
<comment type="caution">
    <text evidence="6">The sequence shown here is derived from an EMBL/GenBank/DDBJ whole genome shotgun (WGS) entry which is preliminary data.</text>
</comment>
<keyword evidence="3 6" id="KW-0347">Helicase</keyword>
<dbReference type="GO" id="GO:0043138">
    <property type="term" value="F:3'-5' DNA helicase activity"/>
    <property type="evidence" value="ECO:0007669"/>
    <property type="project" value="TreeGrafter"/>
</dbReference>
<dbReference type="Gene3D" id="3.40.50.300">
    <property type="entry name" value="P-loop containing nucleotide triphosphate hydrolases"/>
    <property type="match status" value="1"/>
</dbReference>
<keyword evidence="4" id="KW-0067">ATP-binding</keyword>
<dbReference type="GO" id="GO:0016787">
    <property type="term" value="F:hydrolase activity"/>
    <property type="evidence" value="ECO:0007669"/>
    <property type="project" value="UniProtKB-KW"/>
</dbReference>
<feature type="non-terminal residue" evidence="6">
    <location>
        <position position="1"/>
    </location>
</feature>
<keyword evidence="1" id="KW-0547">Nucleotide-binding</keyword>
<dbReference type="SUPFAM" id="SSF52540">
    <property type="entry name" value="P-loop containing nucleoside triphosphate hydrolases"/>
    <property type="match status" value="1"/>
</dbReference>
<dbReference type="PROSITE" id="PS51217">
    <property type="entry name" value="UVRD_HELICASE_CTER"/>
    <property type="match status" value="1"/>
</dbReference>
<evidence type="ECO:0000313" key="6">
    <source>
        <dbReference type="EMBL" id="ETI99691.1"/>
    </source>
</evidence>
<name>W1V136_9FIRM</name>
<evidence type="ECO:0000256" key="1">
    <source>
        <dbReference type="ARBA" id="ARBA00022741"/>
    </source>
</evidence>
<evidence type="ECO:0000259" key="5">
    <source>
        <dbReference type="PROSITE" id="PS51217"/>
    </source>
</evidence>
<dbReference type="InterPro" id="IPR027417">
    <property type="entry name" value="P-loop_NTPase"/>
</dbReference>
<reference evidence="6 7" key="1">
    <citation type="submission" date="2013-12" db="EMBL/GenBank/DDBJ databases">
        <title>A Varibaculum cambriense genome reconstructed from a premature infant gut community with otherwise low bacterial novelty that shifts toward anaerobic metabolism during the third week of life.</title>
        <authorList>
            <person name="Brown C.T."/>
            <person name="Sharon I."/>
            <person name="Thomas B.C."/>
            <person name="Castelle C.J."/>
            <person name="Morowitz M.J."/>
            <person name="Banfield J.F."/>
        </authorList>
    </citation>
    <scope>NUCLEOTIDE SEQUENCE [LARGE SCALE GENOMIC DNA]</scope>
    <source>
        <strain evidence="7">DORA_11</strain>
    </source>
</reference>
<dbReference type="GO" id="GO:0005829">
    <property type="term" value="C:cytosol"/>
    <property type="evidence" value="ECO:0007669"/>
    <property type="project" value="TreeGrafter"/>
</dbReference>
<accession>W1V136</accession>
<feature type="non-terminal residue" evidence="6">
    <location>
        <position position="202"/>
    </location>
</feature>
<dbReference type="GO" id="GO:0005524">
    <property type="term" value="F:ATP binding"/>
    <property type="evidence" value="ECO:0007669"/>
    <property type="project" value="UniProtKB-KW"/>
</dbReference>
<evidence type="ECO:0000313" key="7">
    <source>
        <dbReference type="Proteomes" id="UP000018855"/>
    </source>
</evidence>